<dbReference type="InterPro" id="IPR000796">
    <property type="entry name" value="Asp_trans"/>
</dbReference>
<dbReference type="PANTHER" id="PTHR11879">
    <property type="entry name" value="ASPARTATE AMINOTRANSFERASE"/>
    <property type="match status" value="1"/>
</dbReference>
<dbReference type="Gene3D" id="3.90.1150.10">
    <property type="entry name" value="Aspartate Aminotransferase, domain 1"/>
    <property type="match status" value="1"/>
</dbReference>
<dbReference type="InterPro" id="IPR004838">
    <property type="entry name" value="NHTrfase_class1_PyrdxlP-BS"/>
</dbReference>
<evidence type="ECO:0000256" key="6">
    <source>
        <dbReference type="ARBA" id="ARBA00022898"/>
    </source>
</evidence>
<evidence type="ECO:0000313" key="12">
    <source>
        <dbReference type="Proteomes" id="UP001235939"/>
    </source>
</evidence>
<dbReference type="InterPro" id="IPR015422">
    <property type="entry name" value="PyrdxlP-dep_Trfase_small"/>
</dbReference>
<organism evidence="11 12">
    <name type="scientific">Cordylochernes scorpioides</name>
    <dbReference type="NCBI Taxonomy" id="51811"/>
    <lineage>
        <taxon>Eukaryota</taxon>
        <taxon>Metazoa</taxon>
        <taxon>Ecdysozoa</taxon>
        <taxon>Arthropoda</taxon>
        <taxon>Chelicerata</taxon>
        <taxon>Arachnida</taxon>
        <taxon>Pseudoscorpiones</taxon>
        <taxon>Cheliferoidea</taxon>
        <taxon>Chernetidae</taxon>
        <taxon>Cordylochernes</taxon>
    </lineage>
</organism>
<evidence type="ECO:0000313" key="11">
    <source>
        <dbReference type="EMBL" id="UYV70829.1"/>
    </source>
</evidence>
<comment type="catalytic activity">
    <reaction evidence="7 8">
        <text>L-aspartate + 2-oxoglutarate = oxaloacetate + L-glutamate</text>
        <dbReference type="Rhea" id="RHEA:21824"/>
        <dbReference type="ChEBI" id="CHEBI:16452"/>
        <dbReference type="ChEBI" id="CHEBI:16810"/>
        <dbReference type="ChEBI" id="CHEBI:29985"/>
        <dbReference type="ChEBI" id="CHEBI:29991"/>
        <dbReference type="EC" id="2.6.1.1"/>
    </reaction>
</comment>
<evidence type="ECO:0000256" key="8">
    <source>
        <dbReference type="RuleBase" id="RU000480"/>
    </source>
</evidence>
<keyword evidence="6" id="KW-0663">Pyridoxal phosphate</keyword>
<dbReference type="PANTHER" id="PTHR11879:SF22">
    <property type="entry name" value="ASPARTATE AMINOTRANSFERASE, MITOCHONDRIAL"/>
    <property type="match status" value="1"/>
</dbReference>
<evidence type="ECO:0000256" key="5">
    <source>
        <dbReference type="ARBA" id="ARBA00022679"/>
    </source>
</evidence>
<dbReference type="InterPro" id="IPR015421">
    <property type="entry name" value="PyrdxlP-dep_Trfase_major"/>
</dbReference>
<dbReference type="EMBL" id="CP092870">
    <property type="protein sequence ID" value="UYV70829.1"/>
    <property type="molecule type" value="Genomic_DNA"/>
</dbReference>
<sequence length="497" mass="56080">MSRDVIFTEANTSENIQDDQQEQVTIYSEESVDSTNTSSKPEESCRYPLRNRIREKEQSSTNCTRAISYACYVHDQEPLNYEDAIVGQNSKKWKLAMDDEFNSLMKNQTWTYVTLPSDRKAIACNVREAENRILTQKMDKEYTTIAGIPEFCKAAAELAFDKDSTTIKEGLNATVQGISGTGSLMIGGAFISQFLKGPKEIYLPSPTWGNHIPLFKRAGFTVKQYRYYDSKTCGLDFNGLMEDISKIPSNSAILLHACAHNPTGVDPKPEQWKQLSKIIKEKDIFPFFDMAYQGFASGDFVKDASAMRQFIEDGHRIALAQSFAKNMGLYGERVGAFSLVCDSKDEAQRTLSQLKIIIRPTYSNPPIHGARIATMVLTDDQLRQQWLKEVKGMADRIISMRHKLQDGLKREGSTRNWNHITDQIGMFCYSGMTPDQVERLMKEFSIYLTKDGRISVAGVTSAMAAALQKIDMDPEQQLYTPKIEDIATVVIEMHGDI</sequence>
<evidence type="ECO:0000259" key="10">
    <source>
        <dbReference type="Pfam" id="PF00155"/>
    </source>
</evidence>
<dbReference type="SUPFAM" id="SSF53383">
    <property type="entry name" value="PLP-dependent transferases"/>
    <property type="match status" value="1"/>
</dbReference>
<evidence type="ECO:0000256" key="9">
    <source>
        <dbReference type="SAM" id="MobiDB-lite"/>
    </source>
</evidence>
<comment type="subunit">
    <text evidence="3 8">Homodimer.</text>
</comment>
<gene>
    <name evidence="11" type="ORF">LAZ67_8000760</name>
</gene>
<dbReference type="InterPro" id="IPR015424">
    <property type="entry name" value="PyrdxlP-dep_Trfase"/>
</dbReference>
<dbReference type="PROSITE" id="PS00105">
    <property type="entry name" value="AA_TRANSFER_CLASS_1"/>
    <property type="match status" value="1"/>
</dbReference>
<accession>A0ABY6KPN5</accession>
<protein>
    <recommendedName>
        <fullName evidence="8">Aspartate aminotransferase</fullName>
        <ecNumber evidence="8">2.6.1.1</ecNumber>
    </recommendedName>
</protein>
<evidence type="ECO:0000256" key="1">
    <source>
        <dbReference type="ARBA" id="ARBA00001933"/>
    </source>
</evidence>
<dbReference type="Proteomes" id="UP001235939">
    <property type="component" value="Chromosome 08"/>
</dbReference>
<comment type="miscellaneous">
    <text evidence="8">In eukaryotes there are cytoplasmic, mitochondrial and chloroplastic isozymes.</text>
</comment>
<dbReference type="NCBIfam" id="NF006719">
    <property type="entry name" value="PRK09257.1"/>
    <property type="match status" value="1"/>
</dbReference>
<dbReference type="PRINTS" id="PR00799">
    <property type="entry name" value="TRANSAMINASE"/>
</dbReference>
<keyword evidence="5 8" id="KW-0808">Transferase</keyword>
<dbReference type="EC" id="2.6.1.1" evidence="8"/>
<evidence type="ECO:0000256" key="7">
    <source>
        <dbReference type="ARBA" id="ARBA00049185"/>
    </source>
</evidence>
<dbReference type="CDD" id="cd00609">
    <property type="entry name" value="AAT_like"/>
    <property type="match status" value="1"/>
</dbReference>
<proteinExistence type="inferred from homology"/>
<feature type="domain" description="Aminotransferase class I/classII large" evidence="10">
    <location>
        <begin position="124"/>
        <end position="464"/>
    </location>
</feature>
<keyword evidence="12" id="KW-1185">Reference proteome</keyword>
<evidence type="ECO:0000256" key="4">
    <source>
        <dbReference type="ARBA" id="ARBA00022576"/>
    </source>
</evidence>
<dbReference type="Pfam" id="PF00155">
    <property type="entry name" value="Aminotran_1_2"/>
    <property type="match status" value="1"/>
</dbReference>
<dbReference type="Gene3D" id="3.40.640.10">
    <property type="entry name" value="Type I PLP-dependent aspartate aminotransferase-like (Major domain)"/>
    <property type="match status" value="1"/>
</dbReference>
<feature type="region of interest" description="Disordered" evidence="9">
    <location>
        <begin position="1"/>
        <end position="23"/>
    </location>
</feature>
<comment type="cofactor">
    <cofactor evidence="1">
        <name>pyridoxal 5'-phosphate</name>
        <dbReference type="ChEBI" id="CHEBI:597326"/>
    </cofactor>
</comment>
<reference evidence="11 12" key="1">
    <citation type="submission" date="2022-01" db="EMBL/GenBank/DDBJ databases">
        <title>A chromosomal length assembly of Cordylochernes scorpioides.</title>
        <authorList>
            <person name="Zeh D."/>
            <person name="Zeh J."/>
        </authorList>
    </citation>
    <scope>NUCLEOTIDE SEQUENCE [LARGE SCALE GENOMIC DNA]</scope>
    <source>
        <strain evidence="11">IN4F17</strain>
        <tissue evidence="11">Whole Body</tissue>
    </source>
</reference>
<keyword evidence="4 8" id="KW-0032">Aminotransferase</keyword>
<comment type="similarity">
    <text evidence="2">Belongs to the class-I pyridoxal-phosphate-dependent aminotransferase family.</text>
</comment>
<dbReference type="InterPro" id="IPR004839">
    <property type="entry name" value="Aminotransferase_I/II_large"/>
</dbReference>
<evidence type="ECO:0000256" key="2">
    <source>
        <dbReference type="ARBA" id="ARBA00007441"/>
    </source>
</evidence>
<name>A0ABY6KPN5_9ARAC</name>
<evidence type="ECO:0000256" key="3">
    <source>
        <dbReference type="ARBA" id="ARBA00011738"/>
    </source>
</evidence>